<dbReference type="STRING" id="43265.A0A545V7R7"/>
<feature type="compositionally biased region" description="Low complexity" evidence="1">
    <location>
        <begin position="198"/>
        <end position="209"/>
    </location>
</feature>
<feature type="compositionally biased region" description="Acidic residues" evidence="1">
    <location>
        <begin position="278"/>
        <end position="300"/>
    </location>
</feature>
<feature type="compositionally biased region" description="Basic and acidic residues" evidence="1">
    <location>
        <begin position="98"/>
        <end position="110"/>
    </location>
</feature>
<sequence length="740" mass="78484">MAPGTRRANRAGYAEHDDFEGLPVRQWRQEWVNVAPPVEQETQQVNDVWASELIHGMPKDSSLLTPHSQELLRAARSGRLYKRAVPTDDEETEADANANEKPEKKEEEPSPKGFSVKVWKQIPRNVEAPDIARLAKRRKNTVTIASKTPEERVQGSTVTRATVRRVDAAGNPYTEEVTLADGQAVSGEIISTRVETLQAPAAPLAQAQNQRRRPPPPKRKTKAGPGRGKKKNRGGIAGGPPHISVPNGSGVAMPSQPTATENGTPTVTNGASNRDTEMADGDDDESDDGDEGDEDDDEHADSDHPDTSIVEDSKDHDTTMADAPPVPTEVKEMVADAAAADKLPANPMTLPPPLASLASDSSLKVEGSPLKNVVLPSPTEGTVPDSLKDFAKPTDVESGSTVAEPPSTIVGEEPEAAENRDLELAPTPSGALLPPPPEQVGNIATPKADDSSSRVSDSEYKSKESDTMNAEKSFQHQDSIMTEDTIKPEDSASVRFPLTESGAPSEVGTASVDETKEPAPAPTLSPVESETQPEPAPAPAAAEDPVPEAEPEHTRAAALEPPKEEEGPRPEQTPEEKPEQRAEQKSEEQAEEQAEEEPVPLPAAVQKPEPQSTAEAAPPVPASPVPVAAEPAETEPQPNPEPTEEPTKPSAPTPITEPAVVEAKPEPAEVPVPLRPEPSVDVAPEEPQALELEPVMQPIPEPAPESAPEPVPETVPEPVPATEPAPTAPKPNEEDGTSAA</sequence>
<name>A0A545V7R7_9HYPO</name>
<organism evidence="2 3">
    <name type="scientific">Cordyceps javanica</name>
    <dbReference type="NCBI Taxonomy" id="43265"/>
    <lineage>
        <taxon>Eukaryota</taxon>
        <taxon>Fungi</taxon>
        <taxon>Dikarya</taxon>
        <taxon>Ascomycota</taxon>
        <taxon>Pezizomycotina</taxon>
        <taxon>Sordariomycetes</taxon>
        <taxon>Hypocreomycetidae</taxon>
        <taxon>Hypocreales</taxon>
        <taxon>Cordycipitaceae</taxon>
        <taxon>Cordyceps</taxon>
    </lineage>
</organism>
<feature type="compositionally biased region" description="Low complexity" evidence="1">
    <location>
        <begin position="625"/>
        <end position="636"/>
    </location>
</feature>
<feature type="region of interest" description="Disordered" evidence="1">
    <location>
        <begin position="1"/>
        <end position="20"/>
    </location>
</feature>
<feature type="compositionally biased region" description="Polar residues" evidence="1">
    <location>
        <begin position="255"/>
        <end position="273"/>
    </location>
</feature>
<feature type="compositionally biased region" description="Basic and acidic residues" evidence="1">
    <location>
        <begin position="447"/>
        <end position="466"/>
    </location>
</feature>
<dbReference type="AlphaFoldDB" id="A0A545V7R7"/>
<accession>A0A545V7R7</accession>
<feature type="compositionally biased region" description="Basic and acidic residues" evidence="1">
    <location>
        <begin position="301"/>
        <end position="319"/>
    </location>
</feature>
<feature type="compositionally biased region" description="Basic residues" evidence="1">
    <location>
        <begin position="210"/>
        <end position="233"/>
    </location>
</feature>
<reference evidence="2 3" key="1">
    <citation type="journal article" date="2019" name="Appl. Microbiol. Biotechnol.">
        <title>Genome sequence of Isaria javanica and comparative genome analysis insights into family S53 peptidase evolution in fungal entomopathogens.</title>
        <authorList>
            <person name="Lin R."/>
            <person name="Zhang X."/>
            <person name="Xin B."/>
            <person name="Zou M."/>
            <person name="Gao Y."/>
            <person name="Qin F."/>
            <person name="Hu Q."/>
            <person name="Xie B."/>
            <person name="Cheng X."/>
        </authorList>
    </citation>
    <scope>NUCLEOTIDE SEQUENCE [LARGE SCALE GENOMIC DNA]</scope>
    <source>
        <strain evidence="2 3">IJ1G</strain>
    </source>
</reference>
<feature type="compositionally biased region" description="Polar residues" evidence="1">
    <location>
        <begin position="467"/>
        <end position="482"/>
    </location>
</feature>
<evidence type="ECO:0000313" key="3">
    <source>
        <dbReference type="Proteomes" id="UP000315783"/>
    </source>
</evidence>
<feature type="compositionally biased region" description="Acidic residues" evidence="1">
    <location>
        <begin position="589"/>
        <end position="598"/>
    </location>
</feature>
<dbReference type="EMBL" id="SPUK01000004">
    <property type="protein sequence ID" value="TQV97759.1"/>
    <property type="molecule type" value="Genomic_DNA"/>
</dbReference>
<dbReference type="Proteomes" id="UP000315783">
    <property type="component" value="Unassembled WGS sequence"/>
</dbReference>
<evidence type="ECO:0000313" key="2">
    <source>
        <dbReference type="EMBL" id="TQV97759.1"/>
    </source>
</evidence>
<gene>
    <name evidence="2" type="ORF">IF1G_03502</name>
</gene>
<protein>
    <submittedName>
        <fullName evidence="2">Apopolysialoglycoprotein</fullName>
    </submittedName>
</protein>
<feature type="compositionally biased region" description="Low complexity" evidence="1">
    <location>
        <begin position="685"/>
        <end position="694"/>
    </location>
</feature>
<keyword evidence="3" id="KW-1185">Reference proteome</keyword>
<feature type="compositionally biased region" description="Low complexity" evidence="1">
    <location>
        <begin position="648"/>
        <end position="662"/>
    </location>
</feature>
<feature type="compositionally biased region" description="Basic and acidic residues" evidence="1">
    <location>
        <begin position="550"/>
        <end position="588"/>
    </location>
</feature>
<feature type="compositionally biased region" description="Pro residues" evidence="1">
    <location>
        <begin position="697"/>
        <end position="729"/>
    </location>
</feature>
<evidence type="ECO:0000256" key="1">
    <source>
        <dbReference type="SAM" id="MobiDB-lite"/>
    </source>
</evidence>
<feature type="region of interest" description="Disordered" evidence="1">
    <location>
        <begin position="75"/>
        <end position="117"/>
    </location>
</feature>
<feature type="compositionally biased region" description="Basic and acidic residues" evidence="1">
    <location>
        <begin position="386"/>
        <end position="395"/>
    </location>
</feature>
<proteinExistence type="predicted"/>
<feature type="region of interest" description="Disordered" evidence="1">
    <location>
        <begin position="197"/>
        <end position="740"/>
    </location>
</feature>
<dbReference type="OrthoDB" id="275715at2759"/>
<comment type="caution">
    <text evidence="2">The sequence shown here is derived from an EMBL/GenBank/DDBJ whole genome shotgun (WGS) entry which is preliminary data.</text>
</comment>